<dbReference type="InterPro" id="IPR037171">
    <property type="entry name" value="NagB/RpiA_transferase-like"/>
</dbReference>
<dbReference type="RefSeq" id="WP_322132388.1">
    <property type="nucleotide sequence ID" value="NZ_CP085036.1"/>
</dbReference>
<dbReference type="InterPro" id="IPR050313">
    <property type="entry name" value="Carb_Metab_HTH_regulators"/>
</dbReference>
<keyword evidence="1" id="KW-0805">Transcription regulation</keyword>
<dbReference type="InterPro" id="IPR014036">
    <property type="entry name" value="DeoR-like_C"/>
</dbReference>
<dbReference type="SMART" id="SM00420">
    <property type="entry name" value="HTH_DEOR"/>
    <property type="match status" value="1"/>
</dbReference>
<accession>A0ABT6KJD5</accession>
<feature type="domain" description="HTH deoR-type" evidence="3">
    <location>
        <begin position="2"/>
        <end position="57"/>
    </location>
</feature>
<gene>
    <name evidence="4" type="ORF">M2152_000202</name>
</gene>
<dbReference type="Proteomes" id="UP001160142">
    <property type="component" value="Unassembled WGS sequence"/>
</dbReference>
<evidence type="ECO:0000313" key="4">
    <source>
        <dbReference type="EMBL" id="MDH6180020.1"/>
    </source>
</evidence>
<evidence type="ECO:0000313" key="5">
    <source>
        <dbReference type="Proteomes" id="UP001160142"/>
    </source>
</evidence>
<dbReference type="PANTHER" id="PTHR30363:SF44">
    <property type="entry name" value="AGA OPERON TRANSCRIPTIONAL REPRESSOR-RELATED"/>
    <property type="match status" value="1"/>
</dbReference>
<organism evidence="4 5">
    <name type="scientific">Antiquaquibacter oligotrophicus</name>
    <dbReference type="NCBI Taxonomy" id="2880260"/>
    <lineage>
        <taxon>Bacteria</taxon>
        <taxon>Bacillati</taxon>
        <taxon>Actinomycetota</taxon>
        <taxon>Actinomycetes</taxon>
        <taxon>Micrococcales</taxon>
        <taxon>Microbacteriaceae</taxon>
        <taxon>Antiquaquibacter</taxon>
    </lineage>
</organism>
<protein>
    <submittedName>
        <fullName evidence="4">DeoR family transcriptional regulator of aga operon</fullName>
    </submittedName>
</protein>
<reference evidence="4 5" key="1">
    <citation type="submission" date="2023-04" db="EMBL/GenBank/DDBJ databases">
        <title>Genome Encyclopedia of Bacteria and Archaea VI: Functional Genomics of Type Strains.</title>
        <authorList>
            <person name="Whitman W."/>
        </authorList>
    </citation>
    <scope>NUCLEOTIDE SEQUENCE [LARGE SCALE GENOMIC DNA]</scope>
    <source>
        <strain evidence="4 5">SG_E_30_P1</strain>
    </source>
</reference>
<dbReference type="SUPFAM" id="SSF100950">
    <property type="entry name" value="NagB/RpiA/CoA transferase-like"/>
    <property type="match status" value="1"/>
</dbReference>
<sequence>MTAARRAALARLVATRGFVRVTDAAAELGVSDVTVRGDLSALERDGTVIRVHGGAMPVSTLREPTLEAARDRDAAAKRAIGYAAAELVVSGESLYLDAGSTALAMAEALVQRTDVTDLVIVTSGLTIALALEPAVPRHTVIVTGGTLRPLQHSLVGPYAAPMLDTLRLDSAYIGCNGVDAAAGATNRNLPDAEIKRRAMGISSRSILLADASKIGVTDLAVIAPLTDFDTLVTAGAVSPGTLEALPLDVRLAA</sequence>
<dbReference type="Pfam" id="PF00455">
    <property type="entry name" value="DeoRC"/>
    <property type="match status" value="1"/>
</dbReference>
<dbReference type="InterPro" id="IPR001034">
    <property type="entry name" value="DeoR_HTH"/>
</dbReference>
<proteinExistence type="predicted"/>
<evidence type="ECO:0000256" key="1">
    <source>
        <dbReference type="ARBA" id="ARBA00023015"/>
    </source>
</evidence>
<evidence type="ECO:0000256" key="2">
    <source>
        <dbReference type="ARBA" id="ARBA00023163"/>
    </source>
</evidence>
<dbReference type="PROSITE" id="PS51000">
    <property type="entry name" value="HTH_DEOR_2"/>
    <property type="match status" value="1"/>
</dbReference>
<comment type="caution">
    <text evidence="4">The sequence shown here is derived from an EMBL/GenBank/DDBJ whole genome shotgun (WGS) entry which is preliminary data.</text>
</comment>
<dbReference type="PANTHER" id="PTHR30363">
    <property type="entry name" value="HTH-TYPE TRANSCRIPTIONAL REGULATOR SRLR-RELATED"/>
    <property type="match status" value="1"/>
</dbReference>
<dbReference type="SMART" id="SM01134">
    <property type="entry name" value="DeoRC"/>
    <property type="match status" value="1"/>
</dbReference>
<dbReference type="EMBL" id="JARXVQ010000001">
    <property type="protein sequence ID" value="MDH6180020.1"/>
    <property type="molecule type" value="Genomic_DNA"/>
</dbReference>
<name>A0ABT6KJD5_9MICO</name>
<keyword evidence="5" id="KW-1185">Reference proteome</keyword>
<dbReference type="Pfam" id="PF08220">
    <property type="entry name" value="HTH_DeoR"/>
    <property type="match status" value="1"/>
</dbReference>
<keyword evidence="2" id="KW-0804">Transcription</keyword>
<dbReference type="SUPFAM" id="SSF46785">
    <property type="entry name" value="Winged helix' DNA-binding domain"/>
    <property type="match status" value="1"/>
</dbReference>
<evidence type="ECO:0000259" key="3">
    <source>
        <dbReference type="PROSITE" id="PS51000"/>
    </source>
</evidence>
<dbReference type="InterPro" id="IPR036390">
    <property type="entry name" value="WH_DNA-bd_sf"/>
</dbReference>
<dbReference type="Gene3D" id="3.40.50.1360">
    <property type="match status" value="1"/>
</dbReference>